<comment type="subcellular location">
    <subcellularLocation>
        <location evidence="1">Membrane</location>
        <topology evidence="1">Multi-pass membrane protein</topology>
    </subcellularLocation>
</comment>
<feature type="domain" description="O-antigen ligase-related" evidence="6">
    <location>
        <begin position="215"/>
        <end position="343"/>
    </location>
</feature>
<gene>
    <name evidence="7" type="ORF">SAMN04487956_12250</name>
</gene>
<feature type="transmembrane region" description="Helical" evidence="5">
    <location>
        <begin position="367"/>
        <end position="385"/>
    </location>
</feature>
<sequence length="496" mass="53504">MPFSLTPSANRRVVFHALPVIVLALAIALGVLVPWQVGGPTSFAAQRVAQFVCLMVLIAVGGLPLRGALLSSLAPVSRLGRWLSISGVLLASLSVVLAPLPGVALLELAYLSMLGVAAVLVWYGAHCLPRLGWVILGGLIALFMLVYAALAADHLQLVWAFANRHDFGPGFANVRFFADVAVGLMPLAMLYALARRRPSLIAGLLCLLPLSVWWWLLWVSESRAALLGLFVGAACALLVVGRAARWPVLLLALSGGLGLAGWWFVNPLGGGSGGEEAVFLRDITSSSRRFILWPEALGYAVDHFPLGIGPMGFAYSGTLLEGHAHNLFFNTAAEWGFPLMGLLVGVLLYGAWVILRRGRNMGEEDKRGFACLVIAFVGVMVNAQFAGSHIIPLSGMVMVLVIGLVFGFCSASGPLPLESSGPVPLGATLLWVALMLVLAYLLYAGAELYWLAENSTSRCFQELGRAYYYPRFWAQGRLECMQMTTPDHWLFWSWRG</sequence>
<feature type="transmembrane region" description="Helical" evidence="5">
    <location>
        <begin position="48"/>
        <end position="70"/>
    </location>
</feature>
<feature type="transmembrane region" description="Helical" evidence="5">
    <location>
        <begin position="172"/>
        <end position="193"/>
    </location>
</feature>
<feature type="transmembrane region" description="Helical" evidence="5">
    <location>
        <begin position="248"/>
        <end position="265"/>
    </location>
</feature>
<organism evidence="7 8">
    <name type="scientific">Halomonas saccharevitans</name>
    <dbReference type="NCBI Taxonomy" id="416872"/>
    <lineage>
        <taxon>Bacteria</taxon>
        <taxon>Pseudomonadati</taxon>
        <taxon>Pseudomonadota</taxon>
        <taxon>Gammaproteobacteria</taxon>
        <taxon>Oceanospirillales</taxon>
        <taxon>Halomonadaceae</taxon>
        <taxon>Halomonas</taxon>
    </lineage>
</organism>
<evidence type="ECO:0000256" key="5">
    <source>
        <dbReference type="SAM" id="Phobius"/>
    </source>
</evidence>
<proteinExistence type="predicted"/>
<accession>A0A1I7B4E3</accession>
<feature type="transmembrane region" description="Helical" evidence="5">
    <location>
        <begin position="132"/>
        <end position="152"/>
    </location>
</feature>
<dbReference type="InterPro" id="IPR007016">
    <property type="entry name" value="O-antigen_ligase-rel_domated"/>
</dbReference>
<dbReference type="GO" id="GO:0016020">
    <property type="term" value="C:membrane"/>
    <property type="evidence" value="ECO:0007669"/>
    <property type="project" value="UniProtKB-SubCell"/>
</dbReference>
<keyword evidence="2 5" id="KW-0812">Transmembrane</keyword>
<dbReference type="AlphaFoldDB" id="A0A1I7B4E3"/>
<feature type="transmembrane region" description="Helical" evidence="5">
    <location>
        <begin position="391"/>
        <end position="411"/>
    </location>
</feature>
<feature type="transmembrane region" description="Helical" evidence="5">
    <location>
        <begin position="200"/>
        <end position="218"/>
    </location>
</feature>
<keyword evidence="4 5" id="KW-0472">Membrane</keyword>
<evidence type="ECO:0000259" key="6">
    <source>
        <dbReference type="Pfam" id="PF04932"/>
    </source>
</evidence>
<evidence type="ECO:0000313" key="8">
    <source>
        <dbReference type="Proteomes" id="UP000199594"/>
    </source>
</evidence>
<evidence type="ECO:0000313" key="7">
    <source>
        <dbReference type="EMBL" id="SFT82028.1"/>
    </source>
</evidence>
<keyword evidence="7" id="KW-0436">Ligase</keyword>
<feature type="transmembrane region" description="Helical" evidence="5">
    <location>
        <begin position="108"/>
        <end position="125"/>
    </location>
</feature>
<name>A0A1I7B4E3_9GAMM</name>
<dbReference type="EMBL" id="FPAQ01000022">
    <property type="protein sequence ID" value="SFT82028.1"/>
    <property type="molecule type" value="Genomic_DNA"/>
</dbReference>
<feature type="transmembrane region" description="Helical" evidence="5">
    <location>
        <begin position="82"/>
        <end position="102"/>
    </location>
</feature>
<feature type="transmembrane region" description="Helical" evidence="5">
    <location>
        <begin position="335"/>
        <end position="355"/>
    </location>
</feature>
<evidence type="ECO:0000256" key="2">
    <source>
        <dbReference type="ARBA" id="ARBA00022692"/>
    </source>
</evidence>
<dbReference type="Proteomes" id="UP000199594">
    <property type="component" value="Unassembled WGS sequence"/>
</dbReference>
<keyword evidence="3 5" id="KW-1133">Transmembrane helix</keyword>
<dbReference type="Pfam" id="PF04932">
    <property type="entry name" value="Wzy_C"/>
    <property type="match status" value="1"/>
</dbReference>
<reference evidence="7 8" key="1">
    <citation type="submission" date="2016-10" db="EMBL/GenBank/DDBJ databases">
        <authorList>
            <person name="de Groot N.N."/>
        </authorList>
    </citation>
    <scope>NUCLEOTIDE SEQUENCE [LARGE SCALE GENOMIC DNA]</scope>
    <source>
        <strain evidence="7 8">CGMCC 1.6493</strain>
    </source>
</reference>
<protein>
    <submittedName>
        <fullName evidence="7">O-antigen ligase</fullName>
    </submittedName>
</protein>
<evidence type="ECO:0000256" key="3">
    <source>
        <dbReference type="ARBA" id="ARBA00022989"/>
    </source>
</evidence>
<evidence type="ECO:0000256" key="1">
    <source>
        <dbReference type="ARBA" id="ARBA00004141"/>
    </source>
</evidence>
<feature type="transmembrane region" description="Helical" evidence="5">
    <location>
        <begin position="12"/>
        <end position="36"/>
    </location>
</feature>
<dbReference type="PANTHER" id="PTHR37422:SF23">
    <property type="entry name" value="TEICHURONIC ACID BIOSYNTHESIS PROTEIN TUAE"/>
    <property type="match status" value="1"/>
</dbReference>
<dbReference type="GO" id="GO:0016874">
    <property type="term" value="F:ligase activity"/>
    <property type="evidence" value="ECO:0007669"/>
    <property type="project" value="UniProtKB-KW"/>
</dbReference>
<feature type="transmembrane region" description="Helical" evidence="5">
    <location>
        <begin position="423"/>
        <end position="443"/>
    </location>
</feature>
<evidence type="ECO:0000256" key="4">
    <source>
        <dbReference type="ARBA" id="ARBA00023136"/>
    </source>
</evidence>
<dbReference type="PANTHER" id="PTHR37422">
    <property type="entry name" value="TEICHURONIC ACID BIOSYNTHESIS PROTEIN TUAE"/>
    <property type="match status" value="1"/>
</dbReference>
<dbReference type="InterPro" id="IPR051533">
    <property type="entry name" value="WaaL-like"/>
</dbReference>
<dbReference type="OrthoDB" id="6161418at2"/>
<dbReference type="RefSeq" id="WP_139233931.1">
    <property type="nucleotide sequence ID" value="NZ_FPAQ01000022.1"/>
</dbReference>
<feature type="transmembrane region" description="Helical" evidence="5">
    <location>
        <begin position="224"/>
        <end position="241"/>
    </location>
</feature>